<sequence length="236" mass="25186">MATTNTLALPTISSLRHLEPRPGGQWAVTGQSADSYSLAYIMNGGADAICFTMQACATEEDVRVHCGSLIYSYSEDNITNGGVTSASEHAASGGMHLALRAKQDDSNVTGLDTLALDPLMINPIPESQNAPHDSEQLSQFGVSQTEAQNNMFDLSNGSANNQNQHQMMSAMNGNMNWSTSEAILAMTQHPEAQGTIISGPEHSNILSDMWGENFGRPESLVDGTTQSGWSLQFATS</sequence>
<proteinExistence type="predicted"/>
<dbReference type="Proteomes" id="UP000078397">
    <property type="component" value="Unassembled WGS sequence"/>
</dbReference>
<dbReference type="EMBL" id="LSBJ02000003">
    <property type="protein sequence ID" value="OAQ68358.1"/>
    <property type="molecule type" value="Genomic_DNA"/>
</dbReference>
<name>A0A179FSW7_METCM</name>
<dbReference type="OrthoDB" id="5049336at2759"/>
<keyword evidence="2" id="KW-1185">Reference proteome</keyword>
<dbReference type="AlphaFoldDB" id="A0A179FSW7"/>
<comment type="caution">
    <text evidence="1">The sequence shown here is derived from an EMBL/GenBank/DDBJ whole genome shotgun (WGS) entry which is preliminary data.</text>
</comment>
<dbReference type="GeneID" id="28847922"/>
<reference evidence="1 2" key="1">
    <citation type="journal article" date="2016" name="PLoS Pathog.">
        <title>Biosynthesis of antibiotic leucinostatins in bio-control fungus Purpureocillium lilacinum and their inhibition on phytophthora revealed by genome mining.</title>
        <authorList>
            <person name="Wang G."/>
            <person name="Liu Z."/>
            <person name="Lin R."/>
            <person name="Li E."/>
            <person name="Mao Z."/>
            <person name="Ling J."/>
            <person name="Yang Y."/>
            <person name="Yin W.B."/>
            <person name="Xie B."/>
        </authorList>
    </citation>
    <scope>NUCLEOTIDE SEQUENCE [LARGE SCALE GENOMIC DNA]</scope>
    <source>
        <strain evidence="1">170</strain>
    </source>
</reference>
<organism evidence="1 2">
    <name type="scientific">Pochonia chlamydosporia 170</name>
    <dbReference type="NCBI Taxonomy" id="1380566"/>
    <lineage>
        <taxon>Eukaryota</taxon>
        <taxon>Fungi</taxon>
        <taxon>Dikarya</taxon>
        <taxon>Ascomycota</taxon>
        <taxon>Pezizomycotina</taxon>
        <taxon>Sordariomycetes</taxon>
        <taxon>Hypocreomycetidae</taxon>
        <taxon>Hypocreales</taxon>
        <taxon>Clavicipitaceae</taxon>
        <taxon>Pochonia</taxon>
    </lineage>
</organism>
<dbReference type="RefSeq" id="XP_018145208.1">
    <property type="nucleotide sequence ID" value="XM_018283928.1"/>
</dbReference>
<accession>A0A179FSW7</accession>
<gene>
    <name evidence="1" type="ORF">VFPPC_04593</name>
</gene>
<protein>
    <submittedName>
        <fullName evidence="1">Uncharacterized protein</fullName>
    </submittedName>
</protein>
<evidence type="ECO:0000313" key="1">
    <source>
        <dbReference type="EMBL" id="OAQ68358.1"/>
    </source>
</evidence>
<dbReference type="KEGG" id="pchm:VFPPC_04593"/>
<evidence type="ECO:0000313" key="2">
    <source>
        <dbReference type="Proteomes" id="UP000078397"/>
    </source>
</evidence>